<protein>
    <submittedName>
        <fullName evidence="3">Uncharacterized protein</fullName>
    </submittedName>
</protein>
<feature type="compositionally biased region" description="Low complexity" evidence="1">
    <location>
        <begin position="73"/>
        <end position="89"/>
    </location>
</feature>
<evidence type="ECO:0000313" key="3">
    <source>
        <dbReference type="EMBL" id="KAL0267177.1"/>
    </source>
</evidence>
<reference evidence="3" key="1">
    <citation type="journal article" date="2024" name="Gigascience">
        <title>Chromosome-level genome of the poultry shaft louse Menopon gallinae provides insight into the host-switching and adaptive evolution of parasitic lice.</title>
        <authorList>
            <person name="Xu Y."/>
            <person name="Ma L."/>
            <person name="Liu S."/>
            <person name="Liang Y."/>
            <person name="Liu Q."/>
            <person name="He Z."/>
            <person name="Tian L."/>
            <person name="Duan Y."/>
            <person name="Cai W."/>
            <person name="Li H."/>
            <person name="Song F."/>
        </authorList>
    </citation>
    <scope>NUCLEOTIDE SEQUENCE</scope>
    <source>
        <strain evidence="3">Cailab_2023a</strain>
    </source>
</reference>
<comment type="caution">
    <text evidence="3">The sequence shown here is derived from an EMBL/GenBank/DDBJ whole genome shotgun (WGS) entry which is preliminary data.</text>
</comment>
<accession>A0AAW2HBS8</accession>
<feature type="chain" id="PRO_5043878726" evidence="2">
    <location>
        <begin position="20"/>
        <end position="325"/>
    </location>
</feature>
<gene>
    <name evidence="3" type="ORF">PYX00_009525</name>
</gene>
<proteinExistence type="predicted"/>
<feature type="region of interest" description="Disordered" evidence="1">
    <location>
        <begin position="69"/>
        <end position="89"/>
    </location>
</feature>
<dbReference type="AlphaFoldDB" id="A0AAW2HBS8"/>
<organism evidence="3">
    <name type="scientific">Menopon gallinae</name>
    <name type="common">poultry shaft louse</name>
    <dbReference type="NCBI Taxonomy" id="328185"/>
    <lineage>
        <taxon>Eukaryota</taxon>
        <taxon>Metazoa</taxon>
        <taxon>Ecdysozoa</taxon>
        <taxon>Arthropoda</taxon>
        <taxon>Hexapoda</taxon>
        <taxon>Insecta</taxon>
        <taxon>Pterygota</taxon>
        <taxon>Neoptera</taxon>
        <taxon>Paraneoptera</taxon>
        <taxon>Psocodea</taxon>
        <taxon>Troctomorpha</taxon>
        <taxon>Phthiraptera</taxon>
        <taxon>Amblycera</taxon>
        <taxon>Menoponidae</taxon>
        <taxon>Menopon</taxon>
    </lineage>
</organism>
<evidence type="ECO:0000256" key="2">
    <source>
        <dbReference type="SAM" id="SignalP"/>
    </source>
</evidence>
<keyword evidence="2" id="KW-0732">Signal</keyword>
<evidence type="ECO:0000256" key="1">
    <source>
        <dbReference type="SAM" id="MobiDB-lite"/>
    </source>
</evidence>
<dbReference type="EMBL" id="JARGDH010000005">
    <property type="protein sequence ID" value="KAL0267177.1"/>
    <property type="molecule type" value="Genomic_DNA"/>
</dbReference>
<name>A0AAW2HBS8_9NEOP</name>
<feature type="signal peptide" evidence="2">
    <location>
        <begin position="1"/>
        <end position="19"/>
    </location>
</feature>
<sequence>MGRGTICLLVVAFAGVLRAAEVGLENLPQTDVKEIEDEIAKGEATTDYTPSDKTKRGVAKLSNADAPTFNHLTSSSTTTGTSSVKTSTSSGQTPYRYLYNQYQTSPYISYIQSPQAAQIASQYSFQPAVHYLHTPTQIQYVSTPSIASRYQTVSSKVGGTTAATTATGTSASYQITPSQQVYIPQQSLYQTQSSGSVHQTTTGSQYTTPQQLYYQQQPIVMLLVQPQPTSGALLYPVQQQSQHQQQQTAYVLGQQPFFNVFGGHRFSLPYTVPNSQVTYLVPMAIQTATSAQATSGVKTASDKTTTSGIQTASSGVTYGVRTTKA</sequence>